<comment type="subcellular location">
    <subcellularLocation>
        <location evidence="1">Endomembrane system</location>
        <topology evidence="1">Multi-pass membrane protein</topology>
    </subcellularLocation>
    <subcellularLocation>
        <location evidence="9">Membrane</location>
        <topology evidence="9">Multi-pass membrane protein</topology>
    </subcellularLocation>
</comment>
<keyword evidence="8 9" id="KW-0472">Membrane</keyword>
<dbReference type="AlphaFoldDB" id="A0A6P4HV11"/>
<evidence type="ECO:0000256" key="9">
    <source>
        <dbReference type="PIRNR" id="PIRNR038097"/>
    </source>
</evidence>
<dbReference type="PIRSF" id="PIRSF038097">
    <property type="entry name" value="V-ATP_synth_e1/e2"/>
    <property type="match status" value="1"/>
</dbReference>
<gene>
    <name evidence="11" type="primary">VhaM9.7-c</name>
</gene>
<name>A0A6P4HV11_DROKI</name>
<protein>
    <recommendedName>
        <fullName evidence="9">V-type proton ATPase subunit</fullName>
    </recommendedName>
</protein>
<dbReference type="InterPro" id="IPR008389">
    <property type="entry name" value="ATPase_V0-cplx_e1/e2_su"/>
</dbReference>
<dbReference type="PANTHER" id="PTHR12263">
    <property type="entry name" value="VACUOLAR ATP SYNTHASE SUBUNIT H"/>
    <property type="match status" value="1"/>
</dbReference>
<comment type="subunit">
    <text evidence="9">V-ATPase is a heteromultimeric enzyme made up of two complexes: the ATP-hydrolytic V1 complex and the proton translocation V0 complex.</text>
</comment>
<evidence type="ECO:0000313" key="10">
    <source>
        <dbReference type="Proteomes" id="UP001652661"/>
    </source>
</evidence>
<dbReference type="OrthoDB" id="1508846at2759"/>
<keyword evidence="6 9" id="KW-1133">Transmembrane helix</keyword>
<dbReference type="PANTHER" id="PTHR12263:SF0">
    <property type="entry name" value="V-TYPE PROTON ATPASE SUBUNIT"/>
    <property type="match status" value="1"/>
</dbReference>
<evidence type="ECO:0000256" key="4">
    <source>
        <dbReference type="ARBA" id="ARBA00022692"/>
    </source>
</evidence>
<accession>A0A6P4HV11</accession>
<feature type="transmembrane region" description="Helical" evidence="9">
    <location>
        <begin position="6"/>
        <end position="25"/>
    </location>
</feature>
<feature type="transmembrane region" description="Helical" evidence="9">
    <location>
        <begin position="37"/>
        <end position="56"/>
    </location>
</feature>
<dbReference type="GO" id="GO:0046961">
    <property type="term" value="F:proton-transporting ATPase activity, rotational mechanism"/>
    <property type="evidence" value="ECO:0007669"/>
    <property type="project" value="InterPro"/>
</dbReference>
<comment type="similarity">
    <text evidence="2 9">Belongs to the V-ATPase e1/e2 subunit family.</text>
</comment>
<evidence type="ECO:0000256" key="8">
    <source>
        <dbReference type="ARBA" id="ARBA00023136"/>
    </source>
</evidence>
<keyword evidence="4 9" id="KW-0812">Transmembrane</keyword>
<dbReference type="Proteomes" id="UP001652661">
    <property type="component" value="Chromosome 3L"/>
</dbReference>
<dbReference type="OMA" id="SWNMPIT"/>
<comment type="function">
    <text evidence="9">Subunit of the V0 complex of vacuolar(H+)-ATPase (V-ATPase), a multisubunit enzyme composed of a peripheral complex (V1) that hydrolyzes ATP and a membrane integral complex (V0) that translocates protons. V-ATPase is responsible for acidifying and maintaining the pH of intracellular compartments and in some cell types, is targeted to the plasma membrane, where it is responsible for acidifying the extracellular environment.</text>
</comment>
<dbReference type="GO" id="GO:0033181">
    <property type="term" value="C:plasma membrane proton-transporting V-type ATPase complex"/>
    <property type="evidence" value="ECO:0007669"/>
    <property type="project" value="TreeGrafter"/>
</dbReference>
<evidence type="ECO:0000256" key="3">
    <source>
        <dbReference type="ARBA" id="ARBA00022448"/>
    </source>
</evidence>
<organism evidence="10 11">
    <name type="scientific">Drosophila kikkawai</name>
    <name type="common">Fruit fly</name>
    <dbReference type="NCBI Taxonomy" id="30033"/>
    <lineage>
        <taxon>Eukaryota</taxon>
        <taxon>Metazoa</taxon>
        <taxon>Ecdysozoa</taxon>
        <taxon>Arthropoda</taxon>
        <taxon>Hexapoda</taxon>
        <taxon>Insecta</taxon>
        <taxon>Pterygota</taxon>
        <taxon>Neoptera</taxon>
        <taxon>Endopterygota</taxon>
        <taxon>Diptera</taxon>
        <taxon>Brachycera</taxon>
        <taxon>Muscomorpha</taxon>
        <taxon>Ephydroidea</taxon>
        <taxon>Drosophilidae</taxon>
        <taxon>Drosophila</taxon>
        <taxon>Sophophora</taxon>
    </lineage>
</organism>
<keyword evidence="5 9" id="KW-0375">Hydrogen ion transport</keyword>
<keyword evidence="10" id="KW-1185">Reference proteome</keyword>
<evidence type="ECO:0000256" key="2">
    <source>
        <dbReference type="ARBA" id="ARBA00008328"/>
    </source>
</evidence>
<keyword evidence="3 9" id="KW-0813">Transport</keyword>
<dbReference type="GO" id="GO:0012505">
    <property type="term" value="C:endomembrane system"/>
    <property type="evidence" value="ECO:0007669"/>
    <property type="project" value="UniProtKB-SubCell"/>
</dbReference>
<dbReference type="Pfam" id="PF05493">
    <property type="entry name" value="ATP_synt_H"/>
    <property type="match status" value="1"/>
</dbReference>
<dbReference type="InterPro" id="IPR017385">
    <property type="entry name" value="ATPase_V0-cplx_e1/e2_su_met"/>
</dbReference>
<evidence type="ECO:0000256" key="6">
    <source>
        <dbReference type="ARBA" id="ARBA00022989"/>
    </source>
</evidence>
<keyword evidence="7 9" id="KW-0406">Ion transport</keyword>
<evidence type="ECO:0000256" key="5">
    <source>
        <dbReference type="ARBA" id="ARBA00022781"/>
    </source>
</evidence>
<evidence type="ECO:0000256" key="7">
    <source>
        <dbReference type="ARBA" id="ARBA00023065"/>
    </source>
</evidence>
<sequence>MEVILMIIFVTAFWVAVAKFGPILFSKAPQQDLVRCVCLLTAVCCWLFWLCCYLAQLNPLVGPKLNQNTIKIIARSWDNPISQG</sequence>
<proteinExistence type="inferred from homology"/>
<reference evidence="11" key="1">
    <citation type="submission" date="2025-08" db="UniProtKB">
        <authorList>
            <consortium name="RefSeq"/>
        </authorList>
    </citation>
    <scope>IDENTIFICATION</scope>
    <source>
        <strain evidence="11">14028-0561.14</strain>
        <tissue evidence="11">Whole fly</tissue>
    </source>
</reference>
<evidence type="ECO:0000256" key="1">
    <source>
        <dbReference type="ARBA" id="ARBA00004127"/>
    </source>
</evidence>
<evidence type="ECO:0000313" key="11">
    <source>
        <dbReference type="RefSeq" id="XP_017019490.1"/>
    </source>
</evidence>
<dbReference type="GO" id="GO:0033179">
    <property type="term" value="C:proton-transporting V-type ATPase, V0 domain"/>
    <property type="evidence" value="ECO:0007669"/>
    <property type="project" value="UniProtKB-UniRule"/>
</dbReference>
<dbReference type="RefSeq" id="XP_017019490.1">
    <property type="nucleotide sequence ID" value="XM_017164001.2"/>
</dbReference>